<dbReference type="Proteomes" id="UP000729733">
    <property type="component" value="Unassembled WGS sequence"/>
</dbReference>
<reference evidence="2" key="1">
    <citation type="journal article" date="2021" name="Antonie Van Leeuwenhoek">
        <title>Draft genome and description of Waterburya agarophytonicola gen. nov. sp. nov. (Pleurocapsales, Cyanobacteria): a seaweed symbiont.</title>
        <authorList>
            <person name="Bonthond G."/>
            <person name="Shalygin S."/>
            <person name="Bayer T."/>
            <person name="Weinberger F."/>
        </authorList>
    </citation>
    <scope>NUCLEOTIDE SEQUENCE</scope>
    <source>
        <strain evidence="2">KI4</strain>
    </source>
</reference>
<evidence type="ECO:0000313" key="2">
    <source>
        <dbReference type="EMBL" id="MCC0177083.1"/>
    </source>
</evidence>
<keyword evidence="1" id="KW-0812">Transmembrane</keyword>
<comment type="caution">
    <text evidence="2">The sequence shown here is derived from an EMBL/GenBank/DDBJ whole genome shotgun (WGS) entry which is preliminary data.</text>
</comment>
<accession>A0A964BR86</accession>
<dbReference type="EMBL" id="JADWDC010000016">
    <property type="protein sequence ID" value="MCC0177083.1"/>
    <property type="molecule type" value="Genomic_DNA"/>
</dbReference>
<name>A0A964BR86_9CYAN</name>
<evidence type="ECO:0000256" key="1">
    <source>
        <dbReference type="SAM" id="Phobius"/>
    </source>
</evidence>
<keyword evidence="3" id="KW-1185">Reference proteome</keyword>
<proteinExistence type="predicted"/>
<protein>
    <submittedName>
        <fullName evidence="2">Uncharacterized protein</fullName>
    </submittedName>
</protein>
<dbReference type="RefSeq" id="WP_229640121.1">
    <property type="nucleotide sequence ID" value="NZ_JADWDC010000016.1"/>
</dbReference>
<organism evidence="2 3">
    <name type="scientific">Waterburya agarophytonicola KI4</name>
    <dbReference type="NCBI Taxonomy" id="2874699"/>
    <lineage>
        <taxon>Bacteria</taxon>
        <taxon>Bacillati</taxon>
        <taxon>Cyanobacteriota</taxon>
        <taxon>Cyanophyceae</taxon>
        <taxon>Pleurocapsales</taxon>
        <taxon>Hyellaceae</taxon>
        <taxon>Waterburya</taxon>
        <taxon>Waterburya agarophytonicola</taxon>
    </lineage>
</organism>
<keyword evidence="1" id="KW-1133">Transmembrane helix</keyword>
<gene>
    <name evidence="2" type="ORF">I4641_08845</name>
</gene>
<evidence type="ECO:0000313" key="3">
    <source>
        <dbReference type="Proteomes" id="UP000729733"/>
    </source>
</evidence>
<feature type="transmembrane region" description="Helical" evidence="1">
    <location>
        <begin position="47"/>
        <end position="68"/>
    </location>
</feature>
<sequence length="201" mass="23790">MLEDTLDSIDQKAIVRSIIQPIKESHKLYEESLNKAKNRNIVLFRDYASLSEKIFIATMLISYCYFLIGEHKLYKKYYYSARDVFYNSYAIHIYFTDIKNTILAKTDILNTPLHGSSLRILTTGIREKITKKRIRNIKTLAQEEKDFIEVSTEIFEINKWNAICPNHNDLKEVKSQHLSKIENTIHEYTNYYLKKWNPPIS</sequence>
<keyword evidence="1" id="KW-0472">Membrane</keyword>
<dbReference type="AlphaFoldDB" id="A0A964BR86"/>